<dbReference type="InterPro" id="IPR036770">
    <property type="entry name" value="Ankyrin_rpt-contain_sf"/>
</dbReference>
<dbReference type="InterPro" id="IPR001611">
    <property type="entry name" value="Leu-rich_rpt"/>
</dbReference>
<dbReference type="GO" id="GO:0005737">
    <property type="term" value="C:cytoplasm"/>
    <property type="evidence" value="ECO:0007669"/>
    <property type="project" value="TreeGrafter"/>
</dbReference>
<evidence type="ECO:0000313" key="4">
    <source>
        <dbReference type="EMBL" id="QHT00057.1"/>
    </source>
</evidence>
<sequence>MAANLFWECTMLDEVYALLQKGHTTEWNRFRTICHVDALKGESGQVTHKRSEQIIMEMIPHLNSFDLNKTYYEIGNIIIPNGSTLVEYACVYDSVKLLELLISLGANFCLKKALESVRLCIGKTKVLTYLIKRYDADPNHLINSESFLCQYLRYNNCNKETIMMLATEITIQFGDNLAKVTKYVDNIDDIRSLSKSLKISFFPSIARLFEAITINFSCVEEIPESINLLQNLQSLSLTDGRIDSIPNSIGDLVNLKSLSLDNNKIRKIPKTIGNLINLQAFTICRNPITKLPKSIKRLTNLQTFKFDSYKIKNMDRTIRRCKDIAEATRIDNFPLEMYMKKRFNTEPVSDPYTLPKLTDAYGKTYDMYGELAIALCEVSSEPLPQMYRMFIKPSAIRCLINQEEINKYFGCGIYIEIPLHKEDMQRIKCHILVIEEKGLRVKFLDLYVD</sequence>
<dbReference type="InterPro" id="IPR003591">
    <property type="entry name" value="Leu-rich_rpt_typical-subtyp"/>
</dbReference>
<dbReference type="PANTHER" id="PTHR48051:SF1">
    <property type="entry name" value="RAS SUPPRESSOR PROTEIN 1"/>
    <property type="match status" value="1"/>
</dbReference>
<organism evidence="4">
    <name type="scientific">viral metagenome</name>
    <dbReference type="NCBI Taxonomy" id="1070528"/>
    <lineage>
        <taxon>unclassified sequences</taxon>
        <taxon>metagenomes</taxon>
        <taxon>organismal metagenomes</taxon>
    </lineage>
</organism>
<dbReference type="Gene3D" id="3.80.10.10">
    <property type="entry name" value="Ribonuclease Inhibitor"/>
    <property type="match status" value="1"/>
</dbReference>
<reference evidence="4" key="1">
    <citation type="journal article" date="2020" name="Nature">
        <title>Giant virus diversity and host interactions through global metagenomics.</title>
        <authorList>
            <person name="Schulz F."/>
            <person name="Roux S."/>
            <person name="Paez-Espino D."/>
            <person name="Jungbluth S."/>
            <person name="Walsh D.A."/>
            <person name="Denef V.J."/>
            <person name="McMahon K.D."/>
            <person name="Konstantinidis K.T."/>
            <person name="Eloe-Fadrosh E.A."/>
            <person name="Kyrpides N.C."/>
            <person name="Woyke T."/>
        </authorList>
    </citation>
    <scope>NUCLEOTIDE SEQUENCE</scope>
    <source>
        <strain evidence="4">GVMAG-M-3300020192-26</strain>
    </source>
</reference>
<dbReference type="Pfam" id="PF23598">
    <property type="entry name" value="LRR_14"/>
    <property type="match status" value="1"/>
</dbReference>
<protein>
    <recommendedName>
        <fullName evidence="3">Disease resistance R13L4/SHOC-2-like LRR domain-containing protein</fullName>
    </recommendedName>
</protein>
<dbReference type="SUPFAM" id="SSF48403">
    <property type="entry name" value="Ankyrin repeat"/>
    <property type="match status" value="1"/>
</dbReference>
<dbReference type="SUPFAM" id="SSF52058">
    <property type="entry name" value="L domain-like"/>
    <property type="match status" value="1"/>
</dbReference>
<dbReference type="AlphaFoldDB" id="A0A6C0C6T5"/>
<dbReference type="SMART" id="SM00369">
    <property type="entry name" value="LRR_TYP"/>
    <property type="match status" value="2"/>
</dbReference>
<feature type="domain" description="Disease resistance R13L4/SHOC-2-like LRR" evidence="3">
    <location>
        <begin position="248"/>
        <end position="309"/>
    </location>
</feature>
<dbReference type="PROSITE" id="PS51450">
    <property type="entry name" value="LRR"/>
    <property type="match status" value="1"/>
</dbReference>
<dbReference type="EMBL" id="MN739352">
    <property type="protein sequence ID" value="QHT00057.1"/>
    <property type="molecule type" value="Genomic_DNA"/>
</dbReference>
<dbReference type="InterPro" id="IPR032675">
    <property type="entry name" value="LRR_dom_sf"/>
</dbReference>
<evidence type="ECO:0000256" key="1">
    <source>
        <dbReference type="ARBA" id="ARBA00022614"/>
    </source>
</evidence>
<keyword evidence="2" id="KW-0677">Repeat</keyword>
<dbReference type="PANTHER" id="PTHR48051">
    <property type="match status" value="1"/>
</dbReference>
<name>A0A6C0C6T5_9ZZZZ</name>
<evidence type="ECO:0000256" key="2">
    <source>
        <dbReference type="ARBA" id="ARBA00022737"/>
    </source>
</evidence>
<dbReference type="InterPro" id="IPR055414">
    <property type="entry name" value="LRR_R13L4/SHOC2-like"/>
</dbReference>
<keyword evidence="1" id="KW-0433">Leucine-rich repeat</keyword>
<proteinExistence type="predicted"/>
<accession>A0A6C0C6T5</accession>
<dbReference type="InterPro" id="IPR050216">
    <property type="entry name" value="LRR_domain-containing"/>
</dbReference>
<evidence type="ECO:0000259" key="3">
    <source>
        <dbReference type="Pfam" id="PF23598"/>
    </source>
</evidence>